<name>A0A8S4AAI9_9EUPU</name>
<sequence>MPNTYSYCGRIIKGVVLDITGVLKESGPNGGTAINGSIDAINRLYESGLQFRFCTNETTVTRHHLVNQLRRLGFTIEEDKVFSPIPAVCQILKERNLRPHLLVHKDSLPDFKDVDKNDPNCVVIGDATNEFSYDNLNKAFRCLMEIEQPVLFSLGSGRYYQEDGELVLDVGPYMKALEYATDVKAEVVGKPSLSFFTAVLKDMNVLPNEAVMVGDDIVSDIGGAQACGLAGVLVRTGKFRSRDESHPDVKPDDIVDNLAQFVDKLLQHSL</sequence>
<dbReference type="GO" id="GO:0016791">
    <property type="term" value="F:phosphatase activity"/>
    <property type="evidence" value="ECO:0007669"/>
    <property type="project" value="InterPro"/>
</dbReference>
<accession>A0A8S4AAI9</accession>
<evidence type="ECO:0000313" key="15">
    <source>
        <dbReference type="Proteomes" id="UP000678393"/>
    </source>
</evidence>
<keyword evidence="9" id="KW-0460">Magnesium</keyword>
<proteinExistence type="inferred from homology"/>
<evidence type="ECO:0000313" key="14">
    <source>
        <dbReference type="EMBL" id="CAG5136006.1"/>
    </source>
</evidence>
<dbReference type="NCBIfam" id="TIGR01458">
    <property type="entry name" value="HAD-SF-IIA-hyp3"/>
    <property type="match status" value="1"/>
</dbReference>
<evidence type="ECO:0000256" key="5">
    <source>
        <dbReference type="ARBA" id="ARBA00012146"/>
    </source>
</evidence>
<dbReference type="FunFam" id="3.40.50.1000:FF:000051">
    <property type="entry name" value="Phospholysine phosphohistidine inorganic pyrophosphate phosphatase"/>
    <property type="match status" value="1"/>
</dbReference>
<dbReference type="GO" id="GO:0046872">
    <property type="term" value="F:metal ion binding"/>
    <property type="evidence" value="ECO:0007669"/>
    <property type="project" value="UniProtKB-KW"/>
</dbReference>
<protein>
    <recommendedName>
        <fullName evidence="12">Phospholysine phosphohistidine inorganic pyrophosphate phosphatase</fullName>
        <ecNumber evidence="5">3.6.1.1</ecNumber>
    </recommendedName>
</protein>
<evidence type="ECO:0000256" key="9">
    <source>
        <dbReference type="ARBA" id="ARBA00022842"/>
    </source>
</evidence>
<dbReference type="GO" id="GO:0004427">
    <property type="term" value="F:inorganic diphosphate phosphatase activity"/>
    <property type="evidence" value="ECO:0007669"/>
    <property type="project" value="UniProtKB-EC"/>
</dbReference>
<comment type="caution">
    <text evidence="14">The sequence shown here is derived from an EMBL/GenBank/DDBJ whole genome shotgun (WGS) entry which is preliminary data.</text>
</comment>
<reference evidence="14" key="1">
    <citation type="submission" date="2021-04" db="EMBL/GenBank/DDBJ databases">
        <authorList>
            <consortium name="Molecular Ecology Group"/>
        </authorList>
    </citation>
    <scope>NUCLEOTIDE SEQUENCE</scope>
</reference>
<dbReference type="CDD" id="cd07509">
    <property type="entry name" value="HAD_PPase"/>
    <property type="match status" value="1"/>
</dbReference>
<dbReference type="Gene3D" id="3.40.50.1000">
    <property type="entry name" value="HAD superfamily/HAD-like"/>
    <property type="match status" value="2"/>
</dbReference>
<dbReference type="InterPro" id="IPR006355">
    <property type="entry name" value="LHPP/HDHD2"/>
</dbReference>
<evidence type="ECO:0000256" key="7">
    <source>
        <dbReference type="ARBA" id="ARBA00022723"/>
    </source>
</evidence>
<comment type="function">
    <text evidence="11">Phosphatase that hydrolyzes imidodiphosphate, 3-phosphohistidine and 6-phospholysine. Has broad substrate specificity and can also hydrolyze inorganic diphosphate, but with lower efficiency.</text>
</comment>
<dbReference type="Pfam" id="PF13344">
    <property type="entry name" value="Hydrolase_6"/>
    <property type="match status" value="1"/>
</dbReference>
<dbReference type="GO" id="GO:0005634">
    <property type="term" value="C:nucleus"/>
    <property type="evidence" value="ECO:0007669"/>
    <property type="project" value="UniProtKB-SubCell"/>
</dbReference>
<evidence type="ECO:0000256" key="10">
    <source>
        <dbReference type="ARBA" id="ARBA00023242"/>
    </source>
</evidence>
<evidence type="ECO:0000256" key="8">
    <source>
        <dbReference type="ARBA" id="ARBA00022801"/>
    </source>
</evidence>
<keyword evidence="10" id="KW-0539">Nucleus</keyword>
<evidence type="ECO:0000256" key="3">
    <source>
        <dbReference type="ARBA" id="ARBA00004496"/>
    </source>
</evidence>
<dbReference type="AlphaFoldDB" id="A0A8S4AAI9"/>
<dbReference type="SUPFAM" id="SSF56784">
    <property type="entry name" value="HAD-like"/>
    <property type="match status" value="1"/>
</dbReference>
<comment type="cofactor">
    <cofactor evidence="1">
        <name>Mg(2+)</name>
        <dbReference type="ChEBI" id="CHEBI:18420"/>
    </cofactor>
</comment>
<evidence type="ECO:0000256" key="1">
    <source>
        <dbReference type="ARBA" id="ARBA00001946"/>
    </source>
</evidence>
<comment type="similarity">
    <text evidence="4">Belongs to the HAD-like hydrolase superfamily.</text>
</comment>
<organism evidence="14 15">
    <name type="scientific">Candidula unifasciata</name>
    <dbReference type="NCBI Taxonomy" id="100452"/>
    <lineage>
        <taxon>Eukaryota</taxon>
        <taxon>Metazoa</taxon>
        <taxon>Spiralia</taxon>
        <taxon>Lophotrochozoa</taxon>
        <taxon>Mollusca</taxon>
        <taxon>Gastropoda</taxon>
        <taxon>Heterobranchia</taxon>
        <taxon>Euthyneura</taxon>
        <taxon>Panpulmonata</taxon>
        <taxon>Eupulmonata</taxon>
        <taxon>Stylommatophora</taxon>
        <taxon>Helicina</taxon>
        <taxon>Helicoidea</taxon>
        <taxon>Geomitridae</taxon>
        <taxon>Candidula</taxon>
    </lineage>
</organism>
<keyword evidence="6" id="KW-0963">Cytoplasm</keyword>
<evidence type="ECO:0000256" key="13">
    <source>
        <dbReference type="ARBA" id="ARBA00047820"/>
    </source>
</evidence>
<evidence type="ECO:0000256" key="4">
    <source>
        <dbReference type="ARBA" id="ARBA00007958"/>
    </source>
</evidence>
<dbReference type="Pfam" id="PF13242">
    <property type="entry name" value="Hydrolase_like"/>
    <property type="match status" value="1"/>
</dbReference>
<comment type="catalytic activity">
    <reaction evidence="13">
        <text>diphosphate + H2O = 2 phosphate + H(+)</text>
        <dbReference type="Rhea" id="RHEA:24576"/>
        <dbReference type="ChEBI" id="CHEBI:15377"/>
        <dbReference type="ChEBI" id="CHEBI:15378"/>
        <dbReference type="ChEBI" id="CHEBI:33019"/>
        <dbReference type="ChEBI" id="CHEBI:43474"/>
        <dbReference type="EC" id="3.6.1.1"/>
    </reaction>
</comment>
<dbReference type="OrthoDB" id="426235at2759"/>
<comment type="subcellular location">
    <subcellularLocation>
        <location evidence="3">Cytoplasm</location>
    </subcellularLocation>
    <subcellularLocation>
        <location evidence="2">Nucleus</location>
    </subcellularLocation>
</comment>
<dbReference type="InterPro" id="IPR036412">
    <property type="entry name" value="HAD-like_sf"/>
</dbReference>
<dbReference type="EMBL" id="CAJHNH020008478">
    <property type="protein sequence ID" value="CAG5136006.1"/>
    <property type="molecule type" value="Genomic_DNA"/>
</dbReference>
<keyword evidence="15" id="KW-1185">Reference proteome</keyword>
<dbReference type="GO" id="GO:0005829">
    <property type="term" value="C:cytosol"/>
    <property type="evidence" value="ECO:0007669"/>
    <property type="project" value="TreeGrafter"/>
</dbReference>
<dbReference type="EC" id="3.6.1.1" evidence="5"/>
<gene>
    <name evidence="14" type="ORF">CUNI_LOCUS21564</name>
</gene>
<dbReference type="PANTHER" id="PTHR19288">
    <property type="entry name" value="4-NITROPHENYLPHOSPHATASE-RELATED"/>
    <property type="match status" value="1"/>
</dbReference>
<dbReference type="InterPro" id="IPR006357">
    <property type="entry name" value="HAD-SF_hydro_IIA"/>
</dbReference>
<evidence type="ECO:0000256" key="6">
    <source>
        <dbReference type="ARBA" id="ARBA00022490"/>
    </source>
</evidence>
<dbReference type="PANTHER" id="PTHR19288:SF44">
    <property type="entry name" value="PHOSPHOLYSINE PHOSPHOHISTIDINE INORGANIC PYROPHOSPHATE PHOSPHATASE"/>
    <property type="match status" value="1"/>
</dbReference>
<dbReference type="InterPro" id="IPR023214">
    <property type="entry name" value="HAD_sf"/>
</dbReference>
<evidence type="ECO:0000256" key="11">
    <source>
        <dbReference type="ARBA" id="ARBA00037258"/>
    </source>
</evidence>
<evidence type="ECO:0000256" key="2">
    <source>
        <dbReference type="ARBA" id="ARBA00004123"/>
    </source>
</evidence>
<dbReference type="Proteomes" id="UP000678393">
    <property type="component" value="Unassembled WGS sequence"/>
</dbReference>
<keyword evidence="8" id="KW-0378">Hydrolase</keyword>
<keyword evidence="7" id="KW-0479">Metal-binding</keyword>
<evidence type="ECO:0000256" key="12">
    <source>
        <dbReference type="ARBA" id="ARBA00039357"/>
    </source>
</evidence>